<name>A0A3E1NF97_9BACT</name>
<sequence>MAHAIQSNIRKMKKQQIKALPILTCLVLACLLKGRSQTIVLPQGLDLMRRSQLAGLTDSTISGTLNMLEVPVATLDSIAPYKSKNNGILFQQDNNKVQLLPVQLTQQVNLKLPYAWNIAPMIPAKGYQALLSPGVYAQFGKHITVQVSPQLVYAANPDYLNAPKEFVPVEWSTYSHWTNTIDMPEHFGGKNYVHLYPGQSSIRYNTGKISIGVSTENMWWGPGTYNALILSNNAPGFLHGTINTIKPIETGIGSFEGQVIAGKLDNTSYPSPGEYAVYNGAFLNDPKFNQWRYMTGMIVTWQPKWVKHLSLGIAKASYQYHSKLTSPLDFLPLQGFFGKAVTRSEKEGSKASMGSLFVRYWMPSEKAEIYIEYGRGDRSLMPTGIFQDHQYPRAYVMGIRKLFDNRDGSHIQLLLELCQMQLPTGDLTMNNPQSWYTHSYVRQGYTQDGRVLGAGIGPGSNSQTLEVSWIKGSKKLGVKLERYLHNNDLYYYTFSYIQDYTRKWVDLSTTFNAEWNYKQFVFSGNLGFIRALDYQWQVLRTDGNEKFYRGYDVFHLNGTVSAAFRF</sequence>
<protein>
    <recommendedName>
        <fullName evidence="3">Capsule assembly Wzi family protein</fullName>
    </recommendedName>
</protein>
<dbReference type="InterPro" id="IPR038636">
    <property type="entry name" value="Wzi_sf"/>
</dbReference>
<proteinExistence type="predicted"/>
<dbReference type="InterPro" id="IPR026950">
    <property type="entry name" value="Caps_assemb_Wzi"/>
</dbReference>
<organism evidence="1 2">
    <name type="scientific">Deminuibacter soli</name>
    <dbReference type="NCBI Taxonomy" id="2291815"/>
    <lineage>
        <taxon>Bacteria</taxon>
        <taxon>Pseudomonadati</taxon>
        <taxon>Bacteroidota</taxon>
        <taxon>Chitinophagia</taxon>
        <taxon>Chitinophagales</taxon>
        <taxon>Chitinophagaceae</taxon>
        <taxon>Deminuibacter</taxon>
    </lineage>
</organism>
<dbReference type="Proteomes" id="UP000261284">
    <property type="component" value="Unassembled WGS sequence"/>
</dbReference>
<evidence type="ECO:0000313" key="1">
    <source>
        <dbReference type="EMBL" id="RFM26655.1"/>
    </source>
</evidence>
<dbReference type="Gene3D" id="2.40.160.130">
    <property type="entry name" value="Capsule assembly protein Wzi"/>
    <property type="match status" value="1"/>
</dbReference>
<reference evidence="1 2" key="1">
    <citation type="submission" date="2018-08" db="EMBL/GenBank/DDBJ databases">
        <title>Chitinophagaceae sp. K23C18032701, a novel bacterium isolated from forest soil.</title>
        <authorList>
            <person name="Wang C."/>
        </authorList>
    </citation>
    <scope>NUCLEOTIDE SEQUENCE [LARGE SCALE GENOMIC DNA]</scope>
    <source>
        <strain evidence="1 2">K23C18032701</strain>
    </source>
</reference>
<accession>A0A3E1NF97</accession>
<evidence type="ECO:0000313" key="2">
    <source>
        <dbReference type="Proteomes" id="UP000261284"/>
    </source>
</evidence>
<comment type="caution">
    <text evidence="1">The sequence shown here is derived from an EMBL/GenBank/DDBJ whole genome shotgun (WGS) entry which is preliminary data.</text>
</comment>
<evidence type="ECO:0008006" key="3">
    <source>
        <dbReference type="Google" id="ProtNLM"/>
    </source>
</evidence>
<gene>
    <name evidence="1" type="ORF">DXN05_18980</name>
</gene>
<dbReference type="Pfam" id="PF14052">
    <property type="entry name" value="Caps_assemb_Wzi"/>
    <property type="match status" value="1"/>
</dbReference>
<keyword evidence="2" id="KW-1185">Reference proteome</keyword>
<dbReference type="AlphaFoldDB" id="A0A3E1NF97"/>
<dbReference type="EMBL" id="QTJU01000008">
    <property type="protein sequence ID" value="RFM26655.1"/>
    <property type="molecule type" value="Genomic_DNA"/>
</dbReference>